<comment type="caution">
    <text evidence="1">The sequence shown here is derived from an EMBL/GenBank/DDBJ whole genome shotgun (WGS) entry which is preliminary data.</text>
</comment>
<accession>A0AAD6UDX2</accession>
<protein>
    <submittedName>
        <fullName evidence="1">Uncharacterized protein</fullName>
    </submittedName>
</protein>
<keyword evidence="2" id="KW-1185">Reference proteome</keyword>
<dbReference type="EMBL" id="JARJCN010000006">
    <property type="protein sequence ID" value="KAJ7100163.1"/>
    <property type="molecule type" value="Genomic_DNA"/>
</dbReference>
<evidence type="ECO:0000313" key="2">
    <source>
        <dbReference type="Proteomes" id="UP001222325"/>
    </source>
</evidence>
<organism evidence="1 2">
    <name type="scientific">Mycena belliarum</name>
    <dbReference type="NCBI Taxonomy" id="1033014"/>
    <lineage>
        <taxon>Eukaryota</taxon>
        <taxon>Fungi</taxon>
        <taxon>Dikarya</taxon>
        <taxon>Basidiomycota</taxon>
        <taxon>Agaricomycotina</taxon>
        <taxon>Agaricomycetes</taxon>
        <taxon>Agaricomycetidae</taxon>
        <taxon>Agaricales</taxon>
        <taxon>Marasmiineae</taxon>
        <taxon>Mycenaceae</taxon>
        <taxon>Mycena</taxon>
    </lineage>
</organism>
<name>A0AAD6UDX2_9AGAR</name>
<gene>
    <name evidence="1" type="ORF">B0H15DRAFT_510688</name>
</gene>
<reference evidence="1" key="1">
    <citation type="submission" date="2023-03" db="EMBL/GenBank/DDBJ databases">
        <title>Massive genome expansion in bonnet fungi (Mycena s.s.) driven by repeated elements and novel gene families across ecological guilds.</title>
        <authorList>
            <consortium name="Lawrence Berkeley National Laboratory"/>
            <person name="Harder C.B."/>
            <person name="Miyauchi S."/>
            <person name="Viragh M."/>
            <person name="Kuo A."/>
            <person name="Thoen E."/>
            <person name="Andreopoulos B."/>
            <person name="Lu D."/>
            <person name="Skrede I."/>
            <person name="Drula E."/>
            <person name="Henrissat B."/>
            <person name="Morin E."/>
            <person name="Kohler A."/>
            <person name="Barry K."/>
            <person name="LaButti K."/>
            <person name="Morin E."/>
            <person name="Salamov A."/>
            <person name="Lipzen A."/>
            <person name="Mereny Z."/>
            <person name="Hegedus B."/>
            <person name="Baldrian P."/>
            <person name="Stursova M."/>
            <person name="Weitz H."/>
            <person name="Taylor A."/>
            <person name="Grigoriev I.V."/>
            <person name="Nagy L.G."/>
            <person name="Martin F."/>
            <person name="Kauserud H."/>
        </authorList>
    </citation>
    <scope>NUCLEOTIDE SEQUENCE</scope>
    <source>
        <strain evidence="1">CBHHK173m</strain>
    </source>
</reference>
<dbReference type="AlphaFoldDB" id="A0AAD6UDX2"/>
<proteinExistence type="predicted"/>
<evidence type="ECO:0000313" key="1">
    <source>
        <dbReference type="EMBL" id="KAJ7100163.1"/>
    </source>
</evidence>
<sequence length="212" mass="23371">MNLNTVQPRAGSQNLNHCASQTRRRYPRLAAGAIDGLPGMGSGILRGCVRFWFLGDYRWAWGAGDPDPGSSLRMRGSDTIGQWSDVPCGPSADEGAVPGERRGVRWRRRSGARPTGSAAPSMEPYLRQCSLALIEPRRRQRTPRNAPVELPARMAREIDKTMRPVSMQTGFTSSRLWTNHWGSTAPNPFDSQRNCVPDLGRTVAQATSLLQV</sequence>
<dbReference type="Proteomes" id="UP001222325">
    <property type="component" value="Unassembled WGS sequence"/>
</dbReference>